<dbReference type="Proteomes" id="UP000236664">
    <property type="component" value="Unassembled WGS sequence"/>
</dbReference>
<proteinExistence type="predicted"/>
<organism evidence="1 2">
    <name type="scientific">Gibberella nygamai</name>
    <name type="common">Bean root rot disease fungus</name>
    <name type="synonym">Fusarium nygamai</name>
    <dbReference type="NCBI Taxonomy" id="42673"/>
    <lineage>
        <taxon>Eukaryota</taxon>
        <taxon>Fungi</taxon>
        <taxon>Dikarya</taxon>
        <taxon>Ascomycota</taxon>
        <taxon>Pezizomycotina</taxon>
        <taxon>Sordariomycetes</taxon>
        <taxon>Hypocreomycetidae</taxon>
        <taxon>Hypocreales</taxon>
        <taxon>Nectriaceae</taxon>
        <taxon>Fusarium</taxon>
        <taxon>Fusarium fujikuroi species complex</taxon>
    </lineage>
</organism>
<protein>
    <submittedName>
        <fullName evidence="1">Uncharacterized protein</fullName>
    </submittedName>
</protein>
<gene>
    <name evidence="1" type="ORF">FNYG_08048</name>
</gene>
<dbReference type="EMBL" id="MTQA01000100">
    <property type="protein sequence ID" value="PNP78702.1"/>
    <property type="molecule type" value="Genomic_DNA"/>
</dbReference>
<keyword evidence="2" id="KW-1185">Reference proteome</keyword>
<dbReference type="AlphaFoldDB" id="A0A2K0W8T8"/>
<name>A0A2K0W8T8_GIBNY</name>
<sequence>MASKLLGVCENMAHLGKYRKDEIFYAAVVELLVEAHALGLQVVGPKLEPGLLYLERTE</sequence>
<accession>A0A2K0W8T8</accession>
<evidence type="ECO:0000313" key="2">
    <source>
        <dbReference type="Proteomes" id="UP000236664"/>
    </source>
</evidence>
<evidence type="ECO:0000313" key="1">
    <source>
        <dbReference type="EMBL" id="PNP78702.1"/>
    </source>
</evidence>
<reference evidence="1 2" key="1">
    <citation type="submission" date="2017-06" db="EMBL/GenBank/DDBJ databases">
        <title>Genome of Fusarium nygamai isolate CS10214.</title>
        <authorList>
            <person name="Gardiner D.M."/>
            <person name="Obanor F."/>
            <person name="Kazan K."/>
        </authorList>
    </citation>
    <scope>NUCLEOTIDE SEQUENCE [LARGE SCALE GENOMIC DNA]</scope>
    <source>
        <strain evidence="1 2">CS10214</strain>
    </source>
</reference>
<comment type="caution">
    <text evidence="1">The sequence shown here is derived from an EMBL/GenBank/DDBJ whole genome shotgun (WGS) entry which is preliminary data.</text>
</comment>